<keyword evidence="5" id="KW-1133">Transmembrane helix</keyword>
<dbReference type="Gene3D" id="2.40.420.20">
    <property type="match status" value="1"/>
</dbReference>
<feature type="compositionally biased region" description="Polar residues" evidence="4">
    <location>
        <begin position="389"/>
        <end position="402"/>
    </location>
</feature>
<dbReference type="NCBIfam" id="TIGR01730">
    <property type="entry name" value="RND_mfp"/>
    <property type="match status" value="1"/>
</dbReference>
<protein>
    <submittedName>
        <fullName evidence="8">Efflux RND transporter periplasmic adaptor subunit</fullName>
    </submittedName>
</protein>
<evidence type="ECO:0000313" key="8">
    <source>
        <dbReference type="EMBL" id="WDI30557.1"/>
    </source>
</evidence>
<dbReference type="GO" id="GO:0015562">
    <property type="term" value="F:efflux transmembrane transporter activity"/>
    <property type="evidence" value="ECO:0007669"/>
    <property type="project" value="TreeGrafter"/>
</dbReference>
<dbReference type="Proteomes" id="UP001214043">
    <property type="component" value="Chromosome"/>
</dbReference>
<dbReference type="RefSeq" id="WP_274492359.1">
    <property type="nucleotide sequence ID" value="NZ_CP118166.1"/>
</dbReference>
<evidence type="ECO:0000259" key="6">
    <source>
        <dbReference type="Pfam" id="PF25917"/>
    </source>
</evidence>
<sequence length="402" mass="43095">MFRKFFTLIGTAGGIVGIIALITVMGSMRPDLERQAPEVAPPTVFYTIAEEQSVTLDVSAQGEVRPRTDIALTAQVSGQVVSTSDAFVNGGAFQEGDVLIKIEDAPYRATAAAARARLAQEQAESALARRDYEDLGLDEDPTELALRIPQLEQARAEYRAAQLNLERTTIKAPFDGRVRERIAGIGQYVAPGAQLGRIFSTDVAEIRLALTDNDLAKLGLPFAFSETDENPGPAVHMTAFIANENHEWSGRIARTEGAIDPTTRQVFAIAVVDDPYGKGAATDGTPLAMGLFVDATIEGKPYEDAIVLPRSALYGRNTVYVISNEDELEARTVNIVSADRDTITIASGIDAGERIVTSPLRGADEGDKITPTDPDSISPTMENDESRPVANSTAQNTSGDNL</sequence>
<comment type="similarity">
    <text evidence="2">Belongs to the membrane fusion protein (MFP) (TC 8.A.1) family.</text>
</comment>
<dbReference type="Gene3D" id="1.10.287.470">
    <property type="entry name" value="Helix hairpin bin"/>
    <property type="match status" value="1"/>
</dbReference>
<dbReference type="Pfam" id="PF25967">
    <property type="entry name" value="RND-MFP_C"/>
    <property type="match status" value="1"/>
</dbReference>
<dbReference type="Pfam" id="PF25917">
    <property type="entry name" value="BSH_RND"/>
    <property type="match status" value="1"/>
</dbReference>
<keyword evidence="5" id="KW-0812">Transmembrane</keyword>
<proteinExistence type="inferred from homology"/>
<dbReference type="InterPro" id="IPR058625">
    <property type="entry name" value="MdtA-like_BSH"/>
</dbReference>
<feature type="transmembrane region" description="Helical" evidence="5">
    <location>
        <begin position="6"/>
        <end position="25"/>
    </location>
</feature>
<feature type="domain" description="Multidrug resistance protein MdtA-like barrel-sandwich hybrid" evidence="6">
    <location>
        <begin position="71"/>
        <end position="196"/>
    </location>
</feature>
<dbReference type="GO" id="GO:1990281">
    <property type="term" value="C:efflux pump complex"/>
    <property type="evidence" value="ECO:0007669"/>
    <property type="project" value="TreeGrafter"/>
</dbReference>
<comment type="subcellular location">
    <subcellularLocation>
        <location evidence="1">Cell envelope</location>
    </subcellularLocation>
</comment>
<evidence type="ECO:0000256" key="2">
    <source>
        <dbReference type="ARBA" id="ARBA00009477"/>
    </source>
</evidence>
<dbReference type="AlphaFoldDB" id="A0AAE9ZDL5"/>
<evidence type="ECO:0000256" key="5">
    <source>
        <dbReference type="SAM" id="Phobius"/>
    </source>
</evidence>
<dbReference type="PANTHER" id="PTHR30469">
    <property type="entry name" value="MULTIDRUG RESISTANCE PROTEIN MDTA"/>
    <property type="match status" value="1"/>
</dbReference>
<feature type="region of interest" description="Disordered" evidence="4">
    <location>
        <begin position="356"/>
        <end position="402"/>
    </location>
</feature>
<dbReference type="PANTHER" id="PTHR30469:SF12">
    <property type="entry name" value="MULTIDRUG RESISTANCE PROTEIN MDTA"/>
    <property type="match status" value="1"/>
</dbReference>
<reference evidence="8" key="1">
    <citation type="submission" date="2023-02" db="EMBL/GenBank/DDBJ databases">
        <title>Genome sequence of Hyphococcus flavus.</title>
        <authorList>
            <person name="Rong J.-C."/>
            <person name="Zhao Q."/>
            <person name="Yi M."/>
            <person name="Wu J.-Y."/>
        </authorList>
    </citation>
    <scope>NUCLEOTIDE SEQUENCE</scope>
    <source>
        <strain evidence="8">MCCC 1K03223</strain>
    </source>
</reference>
<evidence type="ECO:0000313" key="9">
    <source>
        <dbReference type="Proteomes" id="UP001214043"/>
    </source>
</evidence>
<gene>
    <name evidence="8" type="ORF">PUV54_11380</name>
</gene>
<dbReference type="SUPFAM" id="SSF111369">
    <property type="entry name" value="HlyD-like secretion proteins"/>
    <property type="match status" value="1"/>
</dbReference>
<evidence type="ECO:0000259" key="7">
    <source>
        <dbReference type="Pfam" id="PF25967"/>
    </source>
</evidence>
<keyword evidence="5" id="KW-0472">Membrane</keyword>
<dbReference type="EMBL" id="CP118166">
    <property type="protein sequence ID" value="WDI30557.1"/>
    <property type="molecule type" value="Genomic_DNA"/>
</dbReference>
<dbReference type="KEGG" id="hfl:PUV54_11380"/>
<evidence type="ECO:0000256" key="4">
    <source>
        <dbReference type="SAM" id="MobiDB-lite"/>
    </source>
</evidence>
<keyword evidence="9" id="KW-1185">Reference proteome</keyword>
<evidence type="ECO:0000256" key="3">
    <source>
        <dbReference type="ARBA" id="ARBA00022448"/>
    </source>
</evidence>
<dbReference type="InterPro" id="IPR006143">
    <property type="entry name" value="RND_pump_MFP"/>
</dbReference>
<evidence type="ECO:0000256" key="1">
    <source>
        <dbReference type="ARBA" id="ARBA00004196"/>
    </source>
</evidence>
<dbReference type="InterPro" id="IPR058627">
    <property type="entry name" value="MdtA-like_C"/>
</dbReference>
<organism evidence="8 9">
    <name type="scientific">Hyphococcus flavus</name>
    <dbReference type="NCBI Taxonomy" id="1866326"/>
    <lineage>
        <taxon>Bacteria</taxon>
        <taxon>Pseudomonadati</taxon>
        <taxon>Pseudomonadota</taxon>
        <taxon>Alphaproteobacteria</taxon>
        <taxon>Parvularculales</taxon>
        <taxon>Parvularculaceae</taxon>
        <taxon>Hyphococcus</taxon>
    </lineage>
</organism>
<feature type="domain" description="Multidrug resistance protein MdtA-like C-terminal permuted SH3" evidence="7">
    <location>
        <begin position="304"/>
        <end position="359"/>
    </location>
</feature>
<name>A0AAE9ZDL5_9PROT</name>
<dbReference type="Gene3D" id="2.40.30.170">
    <property type="match status" value="1"/>
</dbReference>
<accession>A0AAE9ZDL5</accession>
<keyword evidence="3" id="KW-0813">Transport</keyword>
<dbReference type="Gene3D" id="2.40.50.100">
    <property type="match status" value="1"/>
</dbReference>